<dbReference type="PANTHER" id="PTHR30570">
    <property type="entry name" value="PERIPLASMIC PHOSPHATE BINDING COMPONENT OF PHOSPHATE ABC TRANSPORTER"/>
    <property type="match status" value="1"/>
</dbReference>
<accession>A0AAV3WKA0</accession>
<dbReference type="InterPro" id="IPR050811">
    <property type="entry name" value="Phosphate_ABC_transporter"/>
</dbReference>
<dbReference type="AlphaFoldDB" id="A0AAV3WKA0"/>
<dbReference type="InterPro" id="IPR024370">
    <property type="entry name" value="PBP_domain"/>
</dbReference>
<feature type="domain" description="PBP" evidence="2">
    <location>
        <begin position="35"/>
        <end position="273"/>
    </location>
</feature>
<dbReference type="EMBL" id="BLAY01000104">
    <property type="protein sequence ID" value="GET40944.1"/>
    <property type="molecule type" value="Genomic_DNA"/>
</dbReference>
<dbReference type="PROSITE" id="PS51257">
    <property type="entry name" value="PROKAR_LIPOPROTEIN"/>
    <property type="match status" value="1"/>
</dbReference>
<name>A0AAV3WKA0_9CYAN</name>
<dbReference type="Proteomes" id="UP001050975">
    <property type="component" value="Unassembled WGS sequence"/>
</dbReference>
<dbReference type="Gene3D" id="3.40.190.10">
    <property type="entry name" value="Periplasmic binding protein-like II"/>
    <property type="match status" value="2"/>
</dbReference>
<reference evidence="3" key="1">
    <citation type="submission" date="2019-10" db="EMBL/GenBank/DDBJ databases">
        <title>Draft genome sequece of Microseira wollei NIES-4236.</title>
        <authorList>
            <person name="Yamaguchi H."/>
            <person name="Suzuki S."/>
            <person name="Kawachi M."/>
        </authorList>
    </citation>
    <scope>NUCLEOTIDE SEQUENCE</scope>
    <source>
        <strain evidence="3">NIES-4236</strain>
    </source>
</reference>
<evidence type="ECO:0000256" key="1">
    <source>
        <dbReference type="ARBA" id="ARBA00022729"/>
    </source>
</evidence>
<keyword evidence="4" id="KW-1185">Reference proteome</keyword>
<comment type="caution">
    <text evidence="3">The sequence shown here is derived from an EMBL/GenBank/DDBJ whole genome shotgun (WGS) entry which is preliminary data.</text>
</comment>
<evidence type="ECO:0000313" key="4">
    <source>
        <dbReference type="Proteomes" id="UP001050975"/>
    </source>
</evidence>
<dbReference type="Pfam" id="PF12849">
    <property type="entry name" value="PBP_like_2"/>
    <property type="match status" value="1"/>
</dbReference>
<dbReference type="RefSeq" id="WP_226587171.1">
    <property type="nucleotide sequence ID" value="NZ_BLAY01000104.1"/>
</dbReference>
<protein>
    <submittedName>
        <fullName evidence="3">Phosphate transport system substrate-binding protein</fullName>
    </submittedName>
</protein>
<evidence type="ECO:0000313" key="3">
    <source>
        <dbReference type="EMBL" id="GET40944.1"/>
    </source>
</evidence>
<proteinExistence type="predicted"/>
<dbReference type="PANTHER" id="PTHR30570:SF1">
    <property type="entry name" value="PHOSPHATE-BINDING PROTEIN PSTS"/>
    <property type="match status" value="1"/>
</dbReference>
<gene>
    <name evidence="3" type="ORF">MiSe_57560</name>
</gene>
<organism evidence="3 4">
    <name type="scientific">Microseira wollei NIES-4236</name>
    <dbReference type="NCBI Taxonomy" id="2530354"/>
    <lineage>
        <taxon>Bacteria</taxon>
        <taxon>Bacillati</taxon>
        <taxon>Cyanobacteriota</taxon>
        <taxon>Cyanophyceae</taxon>
        <taxon>Oscillatoriophycideae</taxon>
        <taxon>Aerosakkonematales</taxon>
        <taxon>Aerosakkonemataceae</taxon>
        <taxon>Microseira</taxon>
    </lineage>
</organism>
<sequence>MKAIFVASVGILILGLSSCTPVSPRDGNQTSQIASQTDAQTQQIVKIASSTSTATVLKLLAEAYQANNKTVKIEFVSLSQSEGAIAAVQNRIVDIAGITHRLKPEEDNGKIQYRELAKDLLTVATHSSVQGVTNLTSKDLRAIYRGEIANWKELGGPDATILVLDRPEDESAKKLLRQYYLSQEKTTSKAIILNKEGELIQTLQDTPYSIGAFSLAYSSINQLPVNRLSLNGVAPTVENFINGVYPMVRQMGLVWDKVPSAATQRFIDFIFSPAGVKVLQNNGFVPVT</sequence>
<dbReference type="SUPFAM" id="SSF53850">
    <property type="entry name" value="Periplasmic binding protein-like II"/>
    <property type="match status" value="1"/>
</dbReference>
<evidence type="ECO:0000259" key="2">
    <source>
        <dbReference type="Pfam" id="PF12849"/>
    </source>
</evidence>
<keyword evidence="1" id="KW-0732">Signal</keyword>